<dbReference type="PROSITE" id="PS51387">
    <property type="entry name" value="FAD_PCMH"/>
    <property type="match status" value="1"/>
</dbReference>
<evidence type="ECO:0000256" key="3">
    <source>
        <dbReference type="ARBA" id="ARBA00022827"/>
    </source>
</evidence>
<comment type="caution">
    <text evidence="6">The sequence shown here is derived from an EMBL/GenBank/DDBJ whole genome shotgun (WGS) entry which is preliminary data.</text>
</comment>
<dbReference type="Pfam" id="PF02913">
    <property type="entry name" value="FAD-oxidase_C"/>
    <property type="match status" value="1"/>
</dbReference>
<dbReference type="Gene3D" id="1.10.45.10">
    <property type="entry name" value="Vanillyl-alcohol Oxidase, Chain A, domain 4"/>
    <property type="match status" value="1"/>
</dbReference>
<keyword evidence="2" id="KW-0285">Flavoprotein</keyword>
<dbReference type="InterPro" id="IPR006094">
    <property type="entry name" value="Oxid_FAD_bind_N"/>
</dbReference>
<keyword evidence="7" id="KW-1185">Reference proteome</keyword>
<evidence type="ECO:0000313" key="7">
    <source>
        <dbReference type="Proteomes" id="UP001142057"/>
    </source>
</evidence>
<dbReference type="InterPro" id="IPR004113">
    <property type="entry name" value="FAD-bd_oxidored_4_C"/>
</dbReference>
<feature type="domain" description="FAD-binding PCMH-type" evidence="5">
    <location>
        <begin position="37"/>
        <end position="216"/>
    </location>
</feature>
<reference evidence="6" key="1">
    <citation type="submission" date="2022-08" db="EMBL/GenBank/DDBJ databases">
        <title>Chryseobacterium antibioticum,isolated from the rhizosphere soil of Pyrola in Tibet.</title>
        <authorList>
            <person name="Kan Y."/>
        </authorList>
    </citation>
    <scope>NUCLEOTIDE SEQUENCE</scope>
    <source>
        <strain evidence="6">Pc2-12</strain>
    </source>
</reference>
<protein>
    <submittedName>
        <fullName evidence="6">FAD-binding oxidoreductase</fullName>
    </submittedName>
</protein>
<dbReference type="SUPFAM" id="SSF56176">
    <property type="entry name" value="FAD-binding/transporter-associated domain-like"/>
    <property type="match status" value="1"/>
</dbReference>
<accession>A0ABT2ID95</accession>
<dbReference type="SUPFAM" id="SSF55103">
    <property type="entry name" value="FAD-linked oxidases, C-terminal domain"/>
    <property type="match status" value="1"/>
</dbReference>
<dbReference type="PANTHER" id="PTHR42934">
    <property type="entry name" value="GLYCOLATE OXIDASE SUBUNIT GLCD"/>
    <property type="match status" value="1"/>
</dbReference>
<dbReference type="InterPro" id="IPR051914">
    <property type="entry name" value="FAD-linked_OxidoTrans_Type4"/>
</dbReference>
<evidence type="ECO:0000313" key="6">
    <source>
        <dbReference type="EMBL" id="MCT2406600.1"/>
    </source>
</evidence>
<keyword evidence="3" id="KW-0274">FAD</keyword>
<dbReference type="InterPro" id="IPR016164">
    <property type="entry name" value="FAD-linked_Oxase-like_C"/>
</dbReference>
<dbReference type="InterPro" id="IPR016171">
    <property type="entry name" value="Vanillyl_alc_oxidase_C-sub2"/>
</dbReference>
<dbReference type="Gene3D" id="3.30.70.2740">
    <property type="match status" value="1"/>
</dbReference>
<dbReference type="EMBL" id="JANZQH010000001">
    <property type="protein sequence ID" value="MCT2406600.1"/>
    <property type="molecule type" value="Genomic_DNA"/>
</dbReference>
<name>A0ABT2ID95_9FLAO</name>
<evidence type="ECO:0000256" key="4">
    <source>
        <dbReference type="ARBA" id="ARBA00023002"/>
    </source>
</evidence>
<sequence length="460" mass="51821">MNNIRSGLYELKSIVGAENVLPYNESDEHPVEKDYFDTQNPLAVIVPNNADEISNIMKFCYANNLKITIRGGGSSVNGGVMSCGSDIILSLEKLNNIIEINEFERIAVVETGVVTEVLQKEVEKYGLSFPQNISSAGMSFIGGNIAIRSGSPKSFKYGTTANYILNLEVVLPNGEIIWTGKNVKKDSSGYNLTQLFTGSEGTLGIITKAVIKLIPLKKEWLFFIPFSSVSLLYDFIKEVLTLGLNPSSIEFLDAKGFDLVCSYLKDTRMKLDAGSFLWIEFETEVWQSDLPELEIINQLIFKYSDYDVLFAESSRERENLWKYRNKIGESCMDYCEFVDYDFSIPFSVSQEVYEKITTILDEFNFEGIIVGHIGDGNFHINVFRNRNLSSEDWNLKINQCFMKINSVIVGFGGSVPGEHGVGYLNKKYFNLSVGETQIGIMKEIKKIFDPQGILNFDKIF</sequence>
<evidence type="ECO:0000256" key="1">
    <source>
        <dbReference type="ARBA" id="ARBA00001974"/>
    </source>
</evidence>
<dbReference type="Gene3D" id="3.30.465.10">
    <property type="match status" value="1"/>
</dbReference>
<dbReference type="PANTHER" id="PTHR42934:SF2">
    <property type="entry name" value="GLYCOLATE OXIDASE SUBUNIT GLCD"/>
    <property type="match status" value="1"/>
</dbReference>
<dbReference type="Proteomes" id="UP001142057">
    <property type="component" value="Unassembled WGS sequence"/>
</dbReference>
<dbReference type="Pfam" id="PF01565">
    <property type="entry name" value="FAD_binding_4"/>
    <property type="match status" value="1"/>
</dbReference>
<dbReference type="RefSeq" id="WP_259827437.1">
    <property type="nucleotide sequence ID" value="NZ_JANZQH010000001.1"/>
</dbReference>
<gene>
    <name evidence="6" type="ORF">NZD88_03400</name>
</gene>
<comment type="cofactor">
    <cofactor evidence="1">
        <name>FAD</name>
        <dbReference type="ChEBI" id="CHEBI:57692"/>
    </cofactor>
</comment>
<dbReference type="InterPro" id="IPR036318">
    <property type="entry name" value="FAD-bd_PCMH-like_sf"/>
</dbReference>
<evidence type="ECO:0000259" key="5">
    <source>
        <dbReference type="PROSITE" id="PS51387"/>
    </source>
</evidence>
<dbReference type="InterPro" id="IPR016169">
    <property type="entry name" value="FAD-bd_PCMH_sub2"/>
</dbReference>
<keyword evidence="4" id="KW-0560">Oxidoreductase</keyword>
<evidence type="ECO:0000256" key="2">
    <source>
        <dbReference type="ARBA" id="ARBA00022630"/>
    </source>
</evidence>
<dbReference type="InterPro" id="IPR016166">
    <property type="entry name" value="FAD-bd_PCMH"/>
</dbReference>
<proteinExistence type="predicted"/>
<organism evidence="6 7">
    <name type="scientific">Chryseobacterium pyrolae</name>
    <dbReference type="NCBI Taxonomy" id="2987481"/>
    <lineage>
        <taxon>Bacteria</taxon>
        <taxon>Pseudomonadati</taxon>
        <taxon>Bacteroidota</taxon>
        <taxon>Flavobacteriia</taxon>
        <taxon>Flavobacteriales</taxon>
        <taxon>Weeksellaceae</taxon>
        <taxon>Chryseobacterium group</taxon>
        <taxon>Chryseobacterium</taxon>
    </lineage>
</organism>